<evidence type="ECO:0000313" key="2">
    <source>
        <dbReference type="EMBL" id="WOB06275.1"/>
    </source>
</evidence>
<dbReference type="SMART" id="SM00450">
    <property type="entry name" value="RHOD"/>
    <property type="match status" value="1"/>
</dbReference>
<dbReference type="CDD" id="cd00158">
    <property type="entry name" value="RHOD"/>
    <property type="match status" value="1"/>
</dbReference>
<dbReference type="SUPFAM" id="SSF53850">
    <property type="entry name" value="Periplasmic binding protein-like II"/>
    <property type="match status" value="1"/>
</dbReference>
<dbReference type="PANTHER" id="PTHR44086:SF10">
    <property type="entry name" value="THIOSULFATE SULFURTRANSFERASE_RHODANESE-LIKE DOMAIN-CONTAINING PROTEIN 3"/>
    <property type="match status" value="1"/>
</dbReference>
<dbReference type="PROSITE" id="PS50206">
    <property type="entry name" value="RHODANESE_3"/>
    <property type="match status" value="1"/>
</dbReference>
<reference evidence="2 3" key="1">
    <citation type="submission" date="2023-10" db="EMBL/GenBank/DDBJ databases">
        <title>Bacteria for the degradation of biodegradable plastic PBAT(Polybutylene adipate terephthalate).</title>
        <authorList>
            <person name="Weon H.-Y."/>
            <person name="Yeon J."/>
        </authorList>
    </citation>
    <scope>NUCLEOTIDE SEQUENCE [LARGE SCALE GENOMIC DNA]</scope>
    <source>
        <strain evidence="2 3">SBD 7-3</strain>
    </source>
</reference>
<feature type="domain" description="Rhodanese" evidence="1">
    <location>
        <begin position="252"/>
        <end position="355"/>
    </location>
</feature>
<proteinExistence type="predicted"/>
<gene>
    <name evidence="2" type="ORF">RXV79_15220</name>
</gene>
<dbReference type="EMBL" id="CP136336">
    <property type="protein sequence ID" value="WOB06275.1"/>
    <property type="molecule type" value="Genomic_DNA"/>
</dbReference>
<dbReference type="Gene3D" id="3.40.190.10">
    <property type="entry name" value="Periplasmic binding protein-like II"/>
    <property type="match status" value="2"/>
</dbReference>
<protein>
    <submittedName>
        <fullName evidence="2">Rhodanese-like domain-containing protein</fullName>
    </submittedName>
</protein>
<name>A0ABZ0CMS2_9BURK</name>
<dbReference type="InterPro" id="IPR001763">
    <property type="entry name" value="Rhodanese-like_dom"/>
</dbReference>
<accession>A0ABZ0CMS2</accession>
<keyword evidence="3" id="KW-1185">Reference proteome</keyword>
<evidence type="ECO:0000259" key="1">
    <source>
        <dbReference type="PROSITE" id="PS50206"/>
    </source>
</evidence>
<evidence type="ECO:0000313" key="3">
    <source>
        <dbReference type="Proteomes" id="UP001303946"/>
    </source>
</evidence>
<dbReference type="InterPro" id="IPR036873">
    <property type="entry name" value="Rhodanese-like_dom_sf"/>
</dbReference>
<dbReference type="Pfam" id="PF00581">
    <property type="entry name" value="Rhodanese"/>
    <property type="match status" value="1"/>
</dbReference>
<dbReference type="SUPFAM" id="SSF52821">
    <property type="entry name" value="Rhodanese/Cell cycle control phosphatase"/>
    <property type="match status" value="1"/>
</dbReference>
<dbReference type="RefSeq" id="WP_316698656.1">
    <property type="nucleotide sequence ID" value="NZ_CP136336.1"/>
</dbReference>
<organism evidence="2 3">
    <name type="scientific">Piscinibacter gummiphilus</name>
    <dbReference type="NCBI Taxonomy" id="946333"/>
    <lineage>
        <taxon>Bacteria</taxon>
        <taxon>Pseudomonadati</taxon>
        <taxon>Pseudomonadota</taxon>
        <taxon>Betaproteobacteria</taxon>
        <taxon>Burkholderiales</taxon>
        <taxon>Sphaerotilaceae</taxon>
        <taxon>Piscinibacter</taxon>
    </lineage>
</organism>
<dbReference type="Gene3D" id="3.40.250.10">
    <property type="entry name" value="Rhodanese-like domain"/>
    <property type="match status" value="1"/>
</dbReference>
<dbReference type="Pfam" id="PF12974">
    <property type="entry name" value="Phosphonate-bd"/>
    <property type="match status" value="1"/>
</dbReference>
<dbReference type="PANTHER" id="PTHR44086">
    <property type="entry name" value="THIOSULFATE SULFURTRANSFERASE RDL2, MITOCHONDRIAL-RELATED"/>
    <property type="match status" value="1"/>
</dbReference>
<dbReference type="Proteomes" id="UP001303946">
    <property type="component" value="Chromosome"/>
</dbReference>
<sequence>MIAVEPTSKKDSLAVVTATVESAISKATGQAAKVFINEDLTDVMRATRTGEVDIYIAPPQVAASALSRGYELIGSTNPMEQYVLVTRRDSYTVAALGGRRLYLPQQDSVYSYVARGMLNAAGLSFQNLQVEFARWPSAGLIAVDMGVFDATVVRQSEWNDWVKTRGPALHAVSTSIPVPGGLSVVVRKTLPEKSREKLARWFATNATSSGLKPVMERPDMSTYKAVAELGYFTPNSLPGADVVKAADVRKLVAEGAVIVDTRSEKEYKAKRIPQAVFVPYHEKSLKDVAFDPAKDDFRDLAKLDKEKPTIFSCNGAECWKSYKASKAAVAAGFKKVYWFRGGLPEWESTGLQVAQN</sequence>